<proteinExistence type="predicted"/>
<dbReference type="Pfam" id="PF22698">
    <property type="entry name" value="Semialdhyde_dhC_1"/>
    <property type="match status" value="1"/>
</dbReference>
<dbReference type="Gene3D" id="3.40.50.720">
    <property type="entry name" value="NAD(P)-binding Rossmann-like Domain"/>
    <property type="match status" value="1"/>
</dbReference>
<dbReference type="PANTHER" id="PTHR32338:SF10">
    <property type="entry name" value="N-ACETYL-GAMMA-GLUTAMYL-PHOSPHATE REDUCTASE, CHLOROPLASTIC-RELATED"/>
    <property type="match status" value="1"/>
</dbReference>
<sequence>MIHTVFIDGEAGTTGLKIRERLQGRDEIKVIELSKKNRKIIEARAEVLNSVDVAILCLPEDVSKEAVSLIENCNVRVIDASVAYRTHSDWVYGFPEYERGHREKIINANRVSNPGCYACGAISILHPLIKSGLILKADPVTINAVSGYTGGGKKLISEFQNTTLSGNNNKAFYHYALNLEHKHTE</sequence>
<dbReference type="GO" id="GO:0005737">
    <property type="term" value="C:cytoplasm"/>
    <property type="evidence" value="ECO:0007669"/>
    <property type="project" value="InterPro"/>
</dbReference>
<evidence type="ECO:0000256" key="4">
    <source>
        <dbReference type="ARBA" id="ARBA00022857"/>
    </source>
</evidence>
<dbReference type="InterPro" id="IPR050085">
    <property type="entry name" value="AGPR"/>
</dbReference>
<evidence type="ECO:0000256" key="5">
    <source>
        <dbReference type="ARBA" id="ARBA00023002"/>
    </source>
</evidence>
<reference evidence="7" key="1">
    <citation type="submission" date="2018-05" db="EMBL/GenBank/DDBJ databases">
        <authorList>
            <person name="Lanie J.A."/>
            <person name="Ng W.-L."/>
            <person name="Kazmierczak K.M."/>
            <person name="Andrzejewski T.M."/>
            <person name="Davidsen T.M."/>
            <person name="Wayne K.J."/>
            <person name="Tettelin H."/>
            <person name="Glass J.I."/>
            <person name="Rusch D."/>
            <person name="Podicherti R."/>
            <person name="Tsui H.-C.T."/>
            <person name="Winkler M.E."/>
        </authorList>
    </citation>
    <scope>NUCLEOTIDE SEQUENCE</scope>
</reference>
<dbReference type="Gene3D" id="3.30.360.10">
    <property type="entry name" value="Dihydrodipicolinate Reductase, domain 2"/>
    <property type="match status" value="1"/>
</dbReference>
<dbReference type="GO" id="GO:0051287">
    <property type="term" value="F:NAD binding"/>
    <property type="evidence" value="ECO:0007669"/>
    <property type="project" value="InterPro"/>
</dbReference>
<keyword evidence="3" id="KW-0028">Amino-acid biosynthesis</keyword>
<dbReference type="InterPro" id="IPR000534">
    <property type="entry name" value="Semialdehyde_DH_NAD-bd"/>
</dbReference>
<dbReference type="SMART" id="SM00859">
    <property type="entry name" value="Semialdhyde_dh"/>
    <property type="match status" value="1"/>
</dbReference>
<dbReference type="CDD" id="cd17896">
    <property type="entry name" value="AGPR_2_N"/>
    <property type="match status" value="1"/>
</dbReference>
<feature type="domain" description="Semialdehyde dehydrogenase NAD-binding" evidence="6">
    <location>
        <begin position="4"/>
        <end position="105"/>
    </location>
</feature>
<dbReference type="InterPro" id="IPR058924">
    <property type="entry name" value="AGPR_dimerisation_dom"/>
</dbReference>
<dbReference type="InterPro" id="IPR036291">
    <property type="entry name" value="NAD(P)-bd_dom_sf"/>
</dbReference>
<gene>
    <name evidence="7" type="ORF">METZ01_LOCUS229729</name>
</gene>
<dbReference type="SUPFAM" id="SSF55347">
    <property type="entry name" value="Glyceraldehyde-3-phosphate dehydrogenase-like, C-terminal domain"/>
    <property type="match status" value="1"/>
</dbReference>
<keyword evidence="2" id="KW-0055">Arginine biosynthesis</keyword>
<dbReference type="NCBIfam" id="TIGR01851">
    <property type="entry name" value="argC_other"/>
    <property type="match status" value="1"/>
</dbReference>
<evidence type="ECO:0000256" key="1">
    <source>
        <dbReference type="ARBA" id="ARBA00022490"/>
    </source>
</evidence>
<dbReference type="EMBL" id="UINC01056627">
    <property type="protein sequence ID" value="SVB76875.1"/>
    <property type="molecule type" value="Genomic_DNA"/>
</dbReference>
<dbReference type="SUPFAM" id="SSF51735">
    <property type="entry name" value="NAD(P)-binding Rossmann-fold domains"/>
    <property type="match status" value="1"/>
</dbReference>
<dbReference type="GO" id="GO:0003942">
    <property type="term" value="F:N-acetyl-gamma-glutamyl-phosphate reductase activity"/>
    <property type="evidence" value="ECO:0007669"/>
    <property type="project" value="InterPro"/>
</dbReference>
<dbReference type="PANTHER" id="PTHR32338">
    <property type="entry name" value="N-ACETYL-GAMMA-GLUTAMYL-PHOSPHATE REDUCTASE, CHLOROPLASTIC-RELATED-RELATED"/>
    <property type="match status" value="1"/>
</dbReference>
<organism evidence="7">
    <name type="scientific">marine metagenome</name>
    <dbReference type="NCBI Taxonomy" id="408172"/>
    <lineage>
        <taxon>unclassified sequences</taxon>
        <taxon>metagenomes</taxon>
        <taxon>ecological metagenomes</taxon>
    </lineage>
</organism>
<keyword evidence="1" id="KW-0963">Cytoplasm</keyword>
<dbReference type="AlphaFoldDB" id="A0A382GPY9"/>
<evidence type="ECO:0000259" key="6">
    <source>
        <dbReference type="SMART" id="SM00859"/>
    </source>
</evidence>
<dbReference type="Pfam" id="PF01118">
    <property type="entry name" value="Semialdhyde_dh"/>
    <property type="match status" value="1"/>
</dbReference>
<keyword evidence="4" id="KW-0521">NADP</keyword>
<accession>A0A382GPY9</accession>
<evidence type="ECO:0000256" key="3">
    <source>
        <dbReference type="ARBA" id="ARBA00022605"/>
    </source>
</evidence>
<keyword evidence="5" id="KW-0560">Oxidoreductase</keyword>
<dbReference type="GO" id="GO:0006526">
    <property type="term" value="P:L-arginine biosynthetic process"/>
    <property type="evidence" value="ECO:0007669"/>
    <property type="project" value="UniProtKB-KW"/>
</dbReference>
<evidence type="ECO:0000256" key="2">
    <source>
        <dbReference type="ARBA" id="ARBA00022571"/>
    </source>
</evidence>
<dbReference type="InterPro" id="IPR010136">
    <property type="entry name" value="AGPR_type-2"/>
</dbReference>
<protein>
    <recommendedName>
        <fullName evidence="6">Semialdehyde dehydrogenase NAD-binding domain-containing protein</fullName>
    </recommendedName>
</protein>
<evidence type="ECO:0000313" key="7">
    <source>
        <dbReference type="EMBL" id="SVB76875.1"/>
    </source>
</evidence>
<name>A0A382GPY9_9ZZZZ</name>
<feature type="non-terminal residue" evidence="7">
    <location>
        <position position="185"/>
    </location>
</feature>